<accession>B9SZ32</accession>
<dbReference type="SUPFAM" id="SSF57997">
    <property type="entry name" value="Tropomyosin"/>
    <property type="match status" value="1"/>
</dbReference>
<feature type="transmembrane region" description="Helical" evidence="2">
    <location>
        <begin position="96"/>
        <end position="113"/>
    </location>
</feature>
<proteinExistence type="predicted"/>
<keyword evidence="2" id="KW-0812">Transmembrane</keyword>
<keyword evidence="1" id="KW-0175">Coiled coil</keyword>
<evidence type="ECO:0000256" key="2">
    <source>
        <dbReference type="SAM" id="Phobius"/>
    </source>
</evidence>
<dbReference type="AlphaFoldDB" id="B9SZ32"/>
<keyword evidence="2" id="KW-0472">Membrane</keyword>
<evidence type="ECO:0000313" key="3">
    <source>
        <dbReference type="EMBL" id="EEF31115.1"/>
    </source>
</evidence>
<sequence>MAWVQGGLNLLDDLRDKKNNALVQANEAFAKYEFKLEQLRECKLRMEELEGEIEWQRFKLQYVEGEFEHFKGAYETVKAKLKKEEKRFLMLGKHKTKIAFVAGIFGVCILAIGV</sequence>
<dbReference type="InParanoid" id="B9SZ32"/>
<keyword evidence="4" id="KW-1185">Reference proteome</keyword>
<organism evidence="3 4">
    <name type="scientific">Ricinus communis</name>
    <name type="common">Castor bean</name>
    <dbReference type="NCBI Taxonomy" id="3988"/>
    <lineage>
        <taxon>Eukaryota</taxon>
        <taxon>Viridiplantae</taxon>
        <taxon>Streptophyta</taxon>
        <taxon>Embryophyta</taxon>
        <taxon>Tracheophyta</taxon>
        <taxon>Spermatophyta</taxon>
        <taxon>Magnoliopsida</taxon>
        <taxon>eudicotyledons</taxon>
        <taxon>Gunneridae</taxon>
        <taxon>Pentapetalae</taxon>
        <taxon>rosids</taxon>
        <taxon>fabids</taxon>
        <taxon>Malpighiales</taxon>
        <taxon>Euphorbiaceae</taxon>
        <taxon>Acalyphoideae</taxon>
        <taxon>Acalypheae</taxon>
        <taxon>Ricinus</taxon>
    </lineage>
</organism>
<name>B9SZ32_RICCO</name>
<reference evidence="4" key="1">
    <citation type="journal article" date="2010" name="Nat. Biotechnol.">
        <title>Draft genome sequence of the oilseed species Ricinus communis.</title>
        <authorList>
            <person name="Chan A.P."/>
            <person name="Crabtree J."/>
            <person name="Zhao Q."/>
            <person name="Lorenzi H."/>
            <person name="Orvis J."/>
            <person name="Puiu D."/>
            <person name="Melake-Berhan A."/>
            <person name="Jones K.M."/>
            <person name="Redman J."/>
            <person name="Chen G."/>
            <person name="Cahoon E.B."/>
            <person name="Gedil M."/>
            <person name="Stanke M."/>
            <person name="Haas B.J."/>
            <person name="Wortman J.R."/>
            <person name="Fraser-Liggett C.M."/>
            <person name="Ravel J."/>
            <person name="Rabinowicz P.D."/>
        </authorList>
    </citation>
    <scope>NUCLEOTIDE SEQUENCE [LARGE SCALE GENOMIC DNA]</scope>
    <source>
        <strain evidence="4">cv. Hale</strain>
    </source>
</reference>
<gene>
    <name evidence="3" type="ORF">RCOM_0212490</name>
</gene>
<protein>
    <submittedName>
        <fullName evidence="3">Uncharacterized protein</fullName>
    </submittedName>
</protein>
<evidence type="ECO:0000313" key="4">
    <source>
        <dbReference type="Proteomes" id="UP000008311"/>
    </source>
</evidence>
<keyword evidence="2" id="KW-1133">Transmembrane helix</keyword>
<dbReference type="EMBL" id="EQ974265">
    <property type="protein sequence ID" value="EEF31115.1"/>
    <property type="molecule type" value="Genomic_DNA"/>
</dbReference>
<dbReference type="Proteomes" id="UP000008311">
    <property type="component" value="Unassembled WGS sequence"/>
</dbReference>
<feature type="coiled-coil region" evidence="1">
    <location>
        <begin position="11"/>
        <end position="52"/>
    </location>
</feature>
<evidence type="ECO:0000256" key="1">
    <source>
        <dbReference type="SAM" id="Coils"/>
    </source>
</evidence>